<dbReference type="PROSITE" id="PS51318">
    <property type="entry name" value="TAT"/>
    <property type="match status" value="1"/>
</dbReference>
<dbReference type="CDD" id="cd00158">
    <property type="entry name" value="RHOD"/>
    <property type="match status" value="1"/>
</dbReference>
<dbReference type="InterPro" id="IPR001763">
    <property type="entry name" value="Rhodanese-like_dom"/>
</dbReference>
<protein>
    <submittedName>
        <fullName evidence="3">Rhodanese-related sulfurtransferase</fullName>
    </submittedName>
</protein>
<name>A0A285VWR9_9MICO</name>
<keyword evidence="3" id="KW-0808">Transferase</keyword>
<evidence type="ECO:0000259" key="2">
    <source>
        <dbReference type="PROSITE" id="PS50206"/>
    </source>
</evidence>
<accession>A0A285VWR9</accession>
<dbReference type="AlphaFoldDB" id="A0A285VWR9"/>
<keyword evidence="1" id="KW-0732">Signal</keyword>
<reference evidence="4" key="1">
    <citation type="submission" date="2017-08" db="EMBL/GenBank/DDBJ databases">
        <authorList>
            <person name="Varghese N."/>
            <person name="Submissions S."/>
        </authorList>
    </citation>
    <scope>NUCLEOTIDE SEQUENCE [LARGE SCALE GENOMIC DNA]</scope>
    <source>
        <strain evidence="4">USBA17B2</strain>
    </source>
</reference>
<keyword evidence="4" id="KW-1185">Reference proteome</keyword>
<evidence type="ECO:0000313" key="3">
    <source>
        <dbReference type="EMBL" id="SOC58403.1"/>
    </source>
</evidence>
<evidence type="ECO:0000256" key="1">
    <source>
        <dbReference type="SAM" id="SignalP"/>
    </source>
</evidence>
<dbReference type="InterPro" id="IPR050229">
    <property type="entry name" value="GlpE_sulfurtransferase"/>
</dbReference>
<organism evidence="3 4">
    <name type="scientific">Ornithinimicrobium cerasi</name>
    <dbReference type="NCBI Taxonomy" id="2248773"/>
    <lineage>
        <taxon>Bacteria</taxon>
        <taxon>Bacillati</taxon>
        <taxon>Actinomycetota</taxon>
        <taxon>Actinomycetes</taxon>
        <taxon>Micrococcales</taxon>
        <taxon>Ornithinimicrobiaceae</taxon>
        <taxon>Ornithinimicrobium</taxon>
    </lineage>
</organism>
<dbReference type="PROSITE" id="PS50206">
    <property type="entry name" value="RHODANESE_3"/>
    <property type="match status" value="1"/>
</dbReference>
<dbReference type="InterPro" id="IPR006311">
    <property type="entry name" value="TAT_signal"/>
</dbReference>
<sequence>MLTRRTLLLTLPVAAVLAGCADSPAVPDQADAAAALTTADGSQDTSADPGLAVEDFAQVVAEAGTVVIDVRTPQEYAEGHLDGAVNLDVSAPEFSQELDGLDPAASYAVYCRTGVRSAAALQIMRDHGFTSLVHLAGGVTAWTKAGKPVVS</sequence>
<dbReference type="Gene3D" id="3.40.250.10">
    <property type="entry name" value="Rhodanese-like domain"/>
    <property type="match status" value="1"/>
</dbReference>
<dbReference type="GO" id="GO:0016740">
    <property type="term" value="F:transferase activity"/>
    <property type="evidence" value="ECO:0007669"/>
    <property type="project" value="UniProtKB-KW"/>
</dbReference>
<dbReference type="PANTHER" id="PTHR43031">
    <property type="entry name" value="FAD-DEPENDENT OXIDOREDUCTASE"/>
    <property type="match status" value="1"/>
</dbReference>
<proteinExistence type="predicted"/>
<dbReference type="SMART" id="SM00450">
    <property type="entry name" value="RHOD"/>
    <property type="match status" value="1"/>
</dbReference>
<dbReference type="SUPFAM" id="SSF52821">
    <property type="entry name" value="Rhodanese/Cell cycle control phosphatase"/>
    <property type="match status" value="1"/>
</dbReference>
<dbReference type="InterPro" id="IPR036873">
    <property type="entry name" value="Rhodanese-like_dom_sf"/>
</dbReference>
<feature type="domain" description="Rhodanese" evidence="2">
    <location>
        <begin position="61"/>
        <end position="151"/>
    </location>
</feature>
<dbReference type="PANTHER" id="PTHR43031:SF1">
    <property type="entry name" value="PYRIDINE NUCLEOTIDE-DISULPHIDE OXIDOREDUCTASE"/>
    <property type="match status" value="1"/>
</dbReference>
<dbReference type="Pfam" id="PF00581">
    <property type="entry name" value="Rhodanese"/>
    <property type="match status" value="1"/>
</dbReference>
<gene>
    <name evidence="3" type="ORF">SAMN05421879_1351</name>
</gene>
<dbReference type="Proteomes" id="UP000219688">
    <property type="component" value="Unassembled WGS sequence"/>
</dbReference>
<feature type="chain" id="PRO_5038685264" evidence="1">
    <location>
        <begin position="22"/>
        <end position="151"/>
    </location>
</feature>
<feature type="signal peptide" evidence="1">
    <location>
        <begin position="1"/>
        <end position="21"/>
    </location>
</feature>
<evidence type="ECO:0000313" key="4">
    <source>
        <dbReference type="Proteomes" id="UP000219688"/>
    </source>
</evidence>
<dbReference type="RefSeq" id="WP_097189456.1">
    <property type="nucleotide sequence ID" value="NZ_OBQK01000035.1"/>
</dbReference>
<dbReference type="EMBL" id="OBQK01000035">
    <property type="protein sequence ID" value="SOC58403.1"/>
    <property type="molecule type" value="Genomic_DNA"/>
</dbReference>
<dbReference type="PROSITE" id="PS51257">
    <property type="entry name" value="PROKAR_LIPOPROTEIN"/>
    <property type="match status" value="1"/>
</dbReference>